<evidence type="ECO:0000256" key="1">
    <source>
        <dbReference type="SAM" id="MobiDB-lite"/>
    </source>
</evidence>
<proteinExistence type="predicted"/>
<organism evidence="2 3">
    <name type="scientific">Halonotius aquaticus</name>
    <dbReference type="NCBI Taxonomy" id="2216978"/>
    <lineage>
        <taxon>Archaea</taxon>
        <taxon>Methanobacteriati</taxon>
        <taxon>Methanobacteriota</taxon>
        <taxon>Stenosarchaea group</taxon>
        <taxon>Halobacteria</taxon>
        <taxon>Halobacteriales</taxon>
        <taxon>Haloferacaceae</taxon>
        <taxon>Halonotius</taxon>
    </lineage>
</organism>
<evidence type="ECO:0000313" key="2">
    <source>
        <dbReference type="EMBL" id="RJX43106.1"/>
    </source>
</evidence>
<gene>
    <name evidence="2" type="ORF">DM826_07310</name>
</gene>
<keyword evidence="3" id="KW-1185">Reference proteome</keyword>
<protein>
    <submittedName>
        <fullName evidence="2">Uncharacterized protein</fullName>
    </submittedName>
</protein>
<feature type="compositionally biased region" description="Polar residues" evidence="1">
    <location>
        <begin position="111"/>
        <end position="129"/>
    </location>
</feature>
<name>A0A3A6PUM5_9EURY</name>
<reference evidence="2 3" key="1">
    <citation type="submission" date="2018-06" db="EMBL/GenBank/DDBJ databases">
        <title>Halonotius sp. F13-13 a new haloarchaeeon isolated from a solar saltern from Isla Cristina, Huelva, Spain.</title>
        <authorList>
            <person name="Duran-Viseras A."/>
            <person name="Sanchez-Porro C."/>
            <person name="Ventosa A."/>
        </authorList>
    </citation>
    <scope>NUCLEOTIDE SEQUENCE [LARGE SCALE GENOMIC DNA]</scope>
    <source>
        <strain evidence="2 3">F13-13</strain>
    </source>
</reference>
<dbReference type="AlphaFoldDB" id="A0A3A6PUM5"/>
<comment type="caution">
    <text evidence="2">The sequence shown here is derived from an EMBL/GenBank/DDBJ whole genome shotgun (WGS) entry which is preliminary data.</text>
</comment>
<sequence length="129" mass="13848">MSHPTITDPPAGWVTSTAIDHHVSFVESDTGRSIAIMTSENPAAGQWNVLGVAGFENPSPIFAENVDRETALSTASQIMDGDDVEPVAYREPNRPDPDAEHSDDFNDEPNNDTTDANSSGQVDLSSFTE</sequence>
<evidence type="ECO:0000313" key="3">
    <source>
        <dbReference type="Proteomes" id="UP000276588"/>
    </source>
</evidence>
<feature type="region of interest" description="Disordered" evidence="1">
    <location>
        <begin position="75"/>
        <end position="129"/>
    </location>
</feature>
<dbReference type="EMBL" id="QKNY01000010">
    <property type="protein sequence ID" value="RJX43106.1"/>
    <property type="molecule type" value="Genomic_DNA"/>
</dbReference>
<accession>A0A3A6PUM5</accession>
<dbReference type="Proteomes" id="UP000276588">
    <property type="component" value="Unassembled WGS sequence"/>
</dbReference>
<feature type="compositionally biased region" description="Basic and acidic residues" evidence="1">
    <location>
        <begin position="91"/>
        <end position="104"/>
    </location>
</feature>